<evidence type="ECO:0000256" key="6">
    <source>
        <dbReference type="ARBA" id="ARBA00022989"/>
    </source>
</evidence>
<reference evidence="17" key="1">
    <citation type="submission" date="2021-03" db="EMBL/GenBank/DDBJ databases">
        <title>Chromosome level genome of the anhydrobiotic midge Polypedilum vanderplanki.</title>
        <authorList>
            <person name="Yoshida Y."/>
            <person name="Kikawada T."/>
            <person name="Gusev O."/>
        </authorList>
    </citation>
    <scope>NUCLEOTIDE SEQUENCE</scope>
    <source>
        <strain evidence="17">NIAS01</strain>
        <tissue evidence="17">Whole body or cell culture</tissue>
    </source>
</reference>
<protein>
    <recommendedName>
        <fullName evidence="16">Ion transport domain-containing protein</fullName>
    </recommendedName>
</protein>
<feature type="transmembrane region" description="Helical" evidence="15">
    <location>
        <begin position="570"/>
        <end position="587"/>
    </location>
</feature>
<dbReference type="InterPro" id="IPR052076">
    <property type="entry name" value="TRP_cation_channel"/>
</dbReference>
<evidence type="ECO:0000256" key="8">
    <source>
        <dbReference type="ARBA" id="ARBA00023065"/>
    </source>
</evidence>
<evidence type="ECO:0000259" key="16">
    <source>
        <dbReference type="Pfam" id="PF00520"/>
    </source>
</evidence>
<evidence type="ECO:0000256" key="10">
    <source>
        <dbReference type="ARBA" id="ARBA00023180"/>
    </source>
</evidence>
<dbReference type="InterPro" id="IPR036770">
    <property type="entry name" value="Ankyrin_rpt-contain_sf"/>
</dbReference>
<feature type="repeat" description="ANK" evidence="12">
    <location>
        <begin position="162"/>
        <end position="194"/>
    </location>
</feature>
<feature type="repeat" description="ANK" evidence="12">
    <location>
        <begin position="262"/>
        <end position="294"/>
    </location>
</feature>
<evidence type="ECO:0000256" key="15">
    <source>
        <dbReference type="SAM" id="Phobius"/>
    </source>
</evidence>
<keyword evidence="3" id="KW-0716">Sensory transduction</keyword>
<evidence type="ECO:0000256" key="2">
    <source>
        <dbReference type="ARBA" id="ARBA00022448"/>
    </source>
</evidence>
<dbReference type="Gene3D" id="1.25.40.20">
    <property type="entry name" value="Ankyrin repeat-containing domain"/>
    <property type="match status" value="3"/>
</dbReference>
<feature type="repeat" description="ANK" evidence="12">
    <location>
        <begin position="228"/>
        <end position="260"/>
    </location>
</feature>
<dbReference type="GO" id="GO:0034703">
    <property type="term" value="C:cation channel complex"/>
    <property type="evidence" value="ECO:0007669"/>
    <property type="project" value="UniProtKB-ARBA"/>
</dbReference>
<keyword evidence="2" id="KW-0813">Transport</keyword>
<evidence type="ECO:0000256" key="4">
    <source>
        <dbReference type="ARBA" id="ARBA00022692"/>
    </source>
</evidence>
<keyword evidence="10" id="KW-0325">Glycoprotein</keyword>
<keyword evidence="9 15" id="KW-0472">Membrane</keyword>
<keyword evidence="6 15" id="KW-1133">Transmembrane helix</keyword>
<evidence type="ECO:0000256" key="12">
    <source>
        <dbReference type="PROSITE-ProRule" id="PRU00023"/>
    </source>
</evidence>
<dbReference type="PANTHER" id="PTHR47143">
    <property type="entry name" value="TRANSIENT RECEPTOR POTENTIAL CATION CHANNEL PROTEIN PAINLESS"/>
    <property type="match status" value="1"/>
</dbReference>
<feature type="region of interest" description="Disordered" evidence="14">
    <location>
        <begin position="14"/>
        <end position="42"/>
    </location>
</feature>
<organism evidence="17 18">
    <name type="scientific">Polypedilum vanderplanki</name>
    <name type="common">Sleeping chironomid midge</name>
    <dbReference type="NCBI Taxonomy" id="319348"/>
    <lineage>
        <taxon>Eukaryota</taxon>
        <taxon>Metazoa</taxon>
        <taxon>Ecdysozoa</taxon>
        <taxon>Arthropoda</taxon>
        <taxon>Hexapoda</taxon>
        <taxon>Insecta</taxon>
        <taxon>Pterygota</taxon>
        <taxon>Neoptera</taxon>
        <taxon>Endopterygota</taxon>
        <taxon>Diptera</taxon>
        <taxon>Nematocera</taxon>
        <taxon>Chironomoidea</taxon>
        <taxon>Chironomidae</taxon>
        <taxon>Chironominae</taxon>
        <taxon>Polypedilum</taxon>
        <taxon>Polypedilum</taxon>
    </lineage>
</organism>
<keyword evidence="18" id="KW-1185">Reference proteome</keyword>
<evidence type="ECO:0000313" key="17">
    <source>
        <dbReference type="EMBL" id="KAG5670919.1"/>
    </source>
</evidence>
<name>A0A9J6BMN2_POLVA</name>
<evidence type="ECO:0000256" key="9">
    <source>
        <dbReference type="ARBA" id="ARBA00023136"/>
    </source>
</evidence>
<sequence>MINSVRFSIIENDMNREEEERKGDNYEDDDIKSISSESSGEGIPIPFSIKGHARDECHLWDINEIESSLRALPNAEAIEAAIKIGNYQHVYSNIIELNVGLLFAIWHKQLEYAARLLRQGANPNTIDTKQRSALHFACIKSSAPLTRLLLHFKSDPNVADENKLFPLHCAAIVGNSDCINLLIRNGAQVNAGIENNKTALLFAVTNNAIKCVNILLQYGANPNMIQTNIESPLHIASEMGYIECVKALLARGANVNCMAGNKRNSPLHLAAEDDFSECVKLLLDHGANVNIRNADQQTPLHIACLQQSVETVEMLIKYNADVNSVYRDGRTTLHASIVKESSSWECTRILLDNHVDVNKADNFGYSPLHLAALNEFSSCALMLIEYGADITARTNGGISCLSFIVRRTPEVIPKYLSKLDSSIKVNENEIGDVDCEIKLDFRCLVPNHDKGETELLMNFIEVGQKRILKHPLCETFLFLKWRRIRKYFLFSLFYHALFVLLFTIYALEVFVNHCPPKCIEGEEEEEHFTYDKAFSIIGYVILFLNCVLLGKEIFQAAHGFLIYMRSWENWLQWSIIFGVFLCTYPNVKNFRDVNTIDHWEYHVAGVIIFLVWLELMMLVGRFPIFGIYVQMFTKVAVNFSKFLLAYSCLIIAFALSFCILFPNMEPFDNVPQSILKTFVMMIGELEFEDNFYGEKPILHPITTHSMFFTFVVLVTIILMNLLVGLAVSDIQGLQASAGLNRLSRQAELVSRLESLLFSKLLSKAPPKILNVFRREALLRTSRYNLQLSVRPNDPREKTIPKEIMTSIYRLVAERRDRNQSIRRKRNTKNLNLFKESVEEIELRRPGFSRTQTMRQRTVSDQLYHRDSNTPLLQPQSPSYTATTGIRKQSNDIVMLNIKNQLKEVEEKVDLMNRKIDEITEAILLLKK</sequence>
<feature type="compositionally biased region" description="Basic and acidic residues" evidence="14">
    <location>
        <begin position="14"/>
        <end position="25"/>
    </location>
</feature>
<dbReference type="PROSITE" id="PS50297">
    <property type="entry name" value="ANK_REP_REGION"/>
    <property type="match status" value="6"/>
</dbReference>
<dbReference type="Pfam" id="PF12796">
    <property type="entry name" value="Ank_2"/>
    <property type="match status" value="2"/>
</dbReference>
<evidence type="ECO:0000256" key="11">
    <source>
        <dbReference type="ARBA" id="ARBA00023303"/>
    </source>
</evidence>
<dbReference type="GO" id="GO:0005216">
    <property type="term" value="F:monoatomic ion channel activity"/>
    <property type="evidence" value="ECO:0007669"/>
    <property type="project" value="InterPro"/>
</dbReference>
<proteinExistence type="predicted"/>
<dbReference type="Proteomes" id="UP001107558">
    <property type="component" value="Chromosome 3"/>
</dbReference>
<keyword evidence="7 12" id="KW-0040">ANK repeat</keyword>
<feature type="transmembrane region" description="Helical" evidence="15">
    <location>
        <begin position="487"/>
        <end position="507"/>
    </location>
</feature>
<feature type="repeat" description="ANK" evidence="12">
    <location>
        <begin position="129"/>
        <end position="161"/>
    </location>
</feature>
<dbReference type="InterPro" id="IPR002110">
    <property type="entry name" value="Ankyrin_rpt"/>
</dbReference>
<feature type="domain" description="Ion transport" evidence="16">
    <location>
        <begin position="494"/>
        <end position="736"/>
    </location>
</feature>
<dbReference type="Pfam" id="PF00023">
    <property type="entry name" value="Ank"/>
    <property type="match status" value="1"/>
</dbReference>
<dbReference type="Pfam" id="PF00520">
    <property type="entry name" value="Ion_trans"/>
    <property type="match status" value="1"/>
</dbReference>
<feature type="repeat" description="ANK" evidence="12">
    <location>
        <begin position="363"/>
        <end position="395"/>
    </location>
</feature>
<dbReference type="InterPro" id="IPR005821">
    <property type="entry name" value="Ion_trans_dom"/>
</dbReference>
<keyword evidence="13" id="KW-0175">Coiled coil</keyword>
<evidence type="ECO:0000256" key="14">
    <source>
        <dbReference type="SAM" id="MobiDB-lite"/>
    </source>
</evidence>
<feature type="transmembrane region" description="Helical" evidence="15">
    <location>
        <begin position="599"/>
        <end position="622"/>
    </location>
</feature>
<evidence type="ECO:0000256" key="5">
    <source>
        <dbReference type="ARBA" id="ARBA00022737"/>
    </source>
</evidence>
<feature type="transmembrane region" description="Helical" evidence="15">
    <location>
        <begin position="706"/>
        <end position="727"/>
    </location>
</feature>
<keyword evidence="4 15" id="KW-0812">Transmembrane</keyword>
<comment type="subcellular location">
    <subcellularLocation>
        <location evidence="1">Membrane</location>
        <topology evidence="1">Multi-pass membrane protein</topology>
    </subcellularLocation>
</comment>
<gene>
    <name evidence="17" type="ORF">PVAND_001148</name>
</gene>
<dbReference type="SMART" id="SM00248">
    <property type="entry name" value="ANK"/>
    <property type="match status" value="9"/>
</dbReference>
<evidence type="ECO:0000256" key="1">
    <source>
        <dbReference type="ARBA" id="ARBA00004141"/>
    </source>
</evidence>
<feature type="repeat" description="ANK" evidence="12">
    <location>
        <begin position="295"/>
        <end position="327"/>
    </location>
</feature>
<dbReference type="PANTHER" id="PTHR47143:SF1">
    <property type="entry name" value="ION_TRANS DOMAIN-CONTAINING PROTEIN"/>
    <property type="match status" value="1"/>
</dbReference>
<feature type="repeat" description="ANK" evidence="12">
    <location>
        <begin position="195"/>
        <end position="227"/>
    </location>
</feature>
<comment type="caution">
    <text evidence="17">The sequence shown here is derived from an EMBL/GenBank/DDBJ whole genome shotgun (WGS) entry which is preliminary data.</text>
</comment>
<accession>A0A9J6BMN2</accession>
<feature type="transmembrane region" description="Helical" evidence="15">
    <location>
        <begin position="643"/>
        <end position="662"/>
    </location>
</feature>
<feature type="compositionally biased region" description="Low complexity" evidence="14">
    <location>
        <begin position="33"/>
        <end position="42"/>
    </location>
</feature>
<dbReference type="EMBL" id="JADBJN010000003">
    <property type="protein sequence ID" value="KAG5670919.1"/>
    <property type="molecule type" value="Genomic_DNA"/>
</dbReference>
<dbReference type="OrthoDB" id="7464126at2759"/>
<feature type="coiled-coil region" evidence="13">
    <location>
        <begin position="894"/>
        <end position="921"/>
    </location>
</feature>
<dbReference type="SUPFAM" id="SSF48403">
    <property type="entry name" value="Ankyrin repeat"/>
    <property type="match status" value="1"/>
</dbReference>
<feature type="transmembrane region" description="Helical" evidence="15">
    <location>
        <begin position="533"/>
        <end position="550"/>
    </location>
</feature>
<evidence type="ECO:0000256" key="3">
    <source>
        <dbReference type="ARBA" id="ARBA00022606"/>
    </source>
</evidence>
<keyword evidence="11" id="KW-0407">Ion channel</keyword>
<evidence type="ECO:0000313" key="18">
    <source>
        <dbReference type="Proteomes" id="UP001107558"/>
    </source>
</evidence>
<evidence type="ECO:0000256" key="7">
    <source>
        <dbReference type="ARBA" id="ARBA00023043"/>
    </source>
</evidence>
<dbReference type="AlphaFoldDB" id="A0A9J6BMN2"/>
<feature type="repeat" description="ANK" evidence="12">
    <location>
        <begin position="328"/>
        <end position="362"/>
    </location>
</feature>
<keyword evidence="5" id="KW-0677">Repeat</keyword>
<dbReference type="PROSITE" id="PS50088">
    <property type="entry name" value="ANK_REPEAT"/>
    <property type="match status" value="8"/>
</dbReference>
<keyword evidence="8" id="KW-0406">Ion transport</keyword>
<evidence type="ECO:0000256" key="13">
    <source>
        <dbReference type="SAM" id="Coils"/>
    </source>
</evidence>
<dbReference type="Pfam" id="PF13857">
    <property type="entry name" value="Ank_5"/>
    <property type="match status" value="1"/>
</dbReference>